<comment type="caution">
    <text evidence="2">The sequence shown here is derived from an EMBL/GenBank/DDBJ whole genome shotgun (WGS) entry which is preliminary data.</text>
</comment>
<gene>
    <name evidence="2" type="ORF">C7M84_016529</name>
</gene>
<protein>
    <submittedName>
        <fullName evidence="2">Uncharacterized protein</fullName>
    </submittedName>
</protein>
<evidence type="ECO:0000256" key="1">
    <source>
        <dbReference type="SAM" id="MobiDB-lite"/>
    </source>
</evidence>
<proteinExistence type="predicted"/>
<feature type="region of interest" description="Disordered" evidence="1">
    <location>
        <begin position="85"/>
        <end position="104"/>
    </location>
</feature>
<dbReference type="Proteomes" id="UP000283509">
    <property type="component" value="Unassembled WGS sequence"/>
</dbReference>
<name>A0A3R7QF58_PENVA</name>
<evidence type="ECO:0000313" key="2">
    <source>
        <dbReference type="EMBL" id="ROT65498.1"/>
    </source>
</evidence>
<reference evidence="2 3" key="1">
    <citation type="submission" date="2018-04" db="EMBL/GenBank/DDBJ databases">
        <authorList>
            <person name="Zhang X."/>
            <person name="Yuan J."/>
            <person name="Li F."/>
            <person name="Xiang J."/>
        </authorList>
    </citation>
    <scope>NUCLEOTIDE SEQUENCE [LARGE SCALE GENOMIC DNA]</scope>
    <source>
        <tissue evidence="2">Muscle</tissue>
    </source>
</reference>
<feature type="compositionally biased region" description="Polar residues" evidence="1">
    <location>
        <begin position="91"/>
        <end position="104"/>
    </location>
</feature>
<sequence>MSLSRCFTTALRSRRALERTLLPAASAVTGFNKVAEDEARGKLYYAPTAQSQVGHVRHYSKRASRVQMSLQTHIKYSNAIKCHHKSKSQRTYHTASSGSWSLSR</sequence>
<reference evidence="2 3" key="2">
    <citation type="submission" date="2019-01" db="EMBL/GenBank/DDBJ databases">
        <title>The decoding of complex shrimp genome reveals the adaptation for benthos swimmer, frequently molting mechanism and breeding impact on genome.</title>
        <authorList>
            <person name="Sun Y."/>
            <person name="Gao Y."/>
            <person name="Yu Y."/>
        </authorList>
    </citation>
    <scope>NUCLEOTIDE SEQUENCE [LARGE SCALE GENOMIC DNA]</scope>
    <source>
        <tissue evidence="2">Muscle</tissue>
    </source>
</reference>
<dbReference type="OrthoDB" id="427950at2759"/>
<keyword evidence="3" id="KW-1185">Reference proteome</keyword>
<accession>A0A3R7QF58</accession>
<dbReference type="EMBL" id="QCYY01003081">
    <property type="protein sequence ID" value="ROT65498.1"/>
    <property type="molecule type" value="Genomic_DNA"/>
</dbReference>
<evidence type="ECO:0000313" key="3">
    <source>
        <dbReference type="Proteomes" id="UP000283509"/>
    </source>
</evidence>
<organism evidence="2 3">
    <name type="scientific">Penaeus vannamei</name>
    <name type="common">Whiteleg shrimp</name>
    <name type="synonym">Litopenaeus vannamei</name>
    <dbReference type="NCBI Taxonomy" id="6689"/>
    <lineage>
        <taxon>Eukaryota</taxon>
        <taxon>Metazoa</taxon>
        <taxon>Ecdysozoa</taxon>
        <taxon>Arthropoda</taxon>
        <taxon>Crustacea</taxon>
        <taxon>Multicrustacea</taxon>
        <taxon>Malacostraca</taxon>
        <taxon>Eumalacostraca</taxon>
        <taxon>Eucarida</taxon>
        <taxon>Decapoda</taxon>
        <taxon>Dendrobranchiata</taxon>
        <taxon>Penaeoidea</taxon>
        <taxon>Penaeidae</taxon>
        <taxon>Penaeus</taxon>
    </lineage>
</organism>
<dbReference type="AlphaFoldDB" id="A0A3R7QF58"/>